<name>S8DL35_FOMSC</name>
<dbReference type="eggNOG" id="ENOG502S0RT">
    <property type="taxonomic scope" value="Eukaryota"/>
</dbReference>
<gene>
    <name evidence="2" type="ORF">FOMPIDRAFT_1020168</name>
</gene>
<sequence>MDFIYKTIESVQRHGANSRADISREQWARDRAMFVAVAAHSILRVLREDLDPEAIQEYDGHYNALAQAMGGDADGHLRAAETLWMWTLHIFQQSTYNQVMGQGQRMRAPPPLDPNTHASAQQQQVPAYTPQPAPPAAAAMTSTPGTNIIFLSPCCGAHNHQLPTPSPSPRPLLSPLPAPPPPPPRRPTSPPPPAPAQAPSIYLISPCHHAAPLPVSAPTFAMSSPAFAPGMFPVATPLQIPFAVPFAVPTPARSPRGVVIVLMFGAYGLRSSPDRRWPYYRVTFVLNIGIFLHNGPPIGETGINVIKCSYDCEDQEHGR</sequence>
<dbReference type="STRING" id="743788.S8DL35"/>
<reference evidence="2 3" key="1">
    <citation type="journal article" date="2012" name="Science">
        <title>The Paleozoic origin of enzymatic lignin decomposition reconstructed from 31 fungal genomes.</title>
        <authorList>
            <person name="Floudas D."/>
            <person name="Binder M."/>
            <person name="Riley R."/>
            <person name="Barry K."/>
            <person name="Blanchette R.A."/>
            <person name="Henrissat B."/>
            <person name="Martinez A.T."/>
            <person name="Otillar R."/>
            <person name="Spatafora J.W."/>
            <person name="Yadav J.S."/>
            <person name="Aerts A."/>
            <person name="Benoit I."/>
            <person name="Boyd A."/>
            <person name="Carlson A."/>
            <person name="Copeland A."/>
            <person name="Coutinho P.M."/>
            <person name="de Vries R.P."/>
            <person name="Ferreira P."/>
            <person name="Findley K."/>
            <person name="Foster B."/>
            <person name="Gaskell J."/>
            <person name="Glotzer D."/>
            <person name="Gorecki P."/>
            <person name="Heitman J."/>
            <person name="Hesse C."/>
            <person name="Hori C."/>
            <person name="Igarashi K."/>
            <person name="Jurgens J.A."/>
            <person name="Kallen N."/>
            <person name="Kersten P."/>
            <person name="Kohler A."/>
            <person name="Kuees U."/>
            <person name="Kumar T.K.A."/>
            <person name="Kuo A."/>
            <person name="LaButti K."/>
            <person name="Larrondo L.F."/>
            <person name="Lindquist E."/>
            <person name="Ling A."/>
            <person name="Lombard V."/>
            <person name="Lucas S."/>
            <person name="Lundell T."/>
            <person name="Martin R."/>
            <person name="McLaughlin D.J."/>
            <person name="Morgenstern I."/>
            <person name="Morin E."/>
            <person name="Murat C."/>
            <person name="Nagy L.G."/>
            <person name="Nolan M."/>
            <person name="Ohm R.A."/>
            <person name="Patyshakuliyeva A."/>
            <person name="Rokas A."/>
            <person name="Ruiz-Duenas F.J."/>
            <person name="Sabat G."/>
            <person name="Salamov A."/>
            <person name="Samejima M."/>
            <person name="Schmutz J."/>
            <person name="Slot J.C."/>
            <person name="St John F."/>
            <person name="Stenlid J."/>
            <person name="Sun H."/>
            <person name="Sun S."/>
            <person name="Syed K."/>
            <person name="Tsang A."/>
            <person name="Wiebenga A."/>
            <person name="Young D."/>
            <person name="Pisabarro A."/>
            <person name="Eastwood D.C."/>
            <person name="Martin F."/>
            <person name="Cullen D."/>
            <person name="Grigoriev I.V."/>
            <person name="Hibbett D.S."/>
        </authorList>
    </citation>
    <scope>NUCLEOTIDE SEQUENCE</scope>
    <source>
        <strain evidence="3">FP-58527</strain>
    </source>
</reference>
<dbReference type="EMBL" id="KE504240">
    <property type="protein sequence ID" value="EPS94231.1"/>
    <property type="molecule type" value="Genomic_DNA"/>
</dbReference>
<dbReference type="Proteomes" id="UP000015241">
    <property type="component" value="Unassembled WGS sequence"/>
</dbReference>
<feature type="region of interest" description="Disordered" evidence="1">
    <location>
        <begin position="160"/>
        <end position="197"/>
    </location>
</feature>
<evidence type="ECO:0000313" key="3">
    <source>
        <dbReference type="Proteomes" id="UP000015241"/>
    </source>
</evidence>
<protein>
    <submittedName>
        <fullName evidence="2">Uncharacterized protein</fullName>
    </submittedName>
</protein>
<keyword evidence="3" id="KW-1185">Reference proteome</keyword>
<organism evidence="2 3">
    <name type="scientific">Fomitopsis schrenkii</name>
    <name type="common">Brown rot fungus</name>
    <dbReference type="NCBI Taxonomy" id="2126942"/>
    <lineage>
        <taxon>Eukaryota</taxon>
        <taxon>Fungi</taxon>
        <taxon>Dikarya</taxon>
        <taxon>Basidiomycota</taxon>
        <taxon>Agaricomycotina</taxon>
        <taxon>Agaricomycetes</taxon>
        <taxon>Polyporales</taxon>
        <taxon>Fomitopsis</taxon>
    </lineage>
</organism>
<evidence type="ECO:0000256" key="1">
    <source>
        <dbReference type="SAM" id="MobiDB-lite"/>
    </source>
</evidence>
<accession>S8DL35</accession>
<evidence type="ECO:0000313" key="2">
    <source>
        <dbReference type="EMBL" id="EPS94231.1"/>
    </source>
</evidence>
<dbReference type="HOGENOM" id="CLU_871652_0_0_1"/>
<feature type="compositionally biased region" description="Pro residues" evidence="1">
    <location>
        <begin position="164"/>
        <end position="196"/>
    </location>
</feature>
<dbReference type="AlphaFoldDB" id="S8DL35"/>
<dbReference type="InParanoid" id="S8DL35"/>
<dbReference type="OrthoDB" id="10592249at2759"/>
<feature type="region of interest" description="Disordered" evidence="1">
    <location>
        <begin position="101"/>
        <end position="141"/>
    </location>
</feature>
<proteinExistence type="predicted"/>